<dbReference type="EMBL" id="EF082374">
    <property type="protein sequence ID" value="ABK21736.1"/>
    <property type="molecule type" value="mRNA"/>
</dbReference>
<protein>
    <submittedName>
        <fullName evidence="2">Uncharacterized protein</fullName>
    </submittedName>
</protein>
<dbReference type="EMBL" id="EF083307">
    <property type="protein sequence ID" value="ABK22656.1"/>
    <property type="molecule type" value="mRNA"/>
</dbReference>
<sequence length="65" mass="7418">MNLHHTFSRVYAWLSGMLAQPLTPRIRSRLGFAVVLLGVLTVVHVNFVAQISFPFSFKWKSSWNG</sequence>
<keyword evidence="1" id="KW-1133">Transmembrane helix</keyword>
<reference evidence="2" key="1">
    <citation type="journal article" date="2008" name="BMC Genomics">
        <title>A conifer genomics resource of 200,000 spruce (Picea spp.) ESTs and 6,464 high-quality, sequence-finished full-length cDNAs for Sitka spruce (Picea sitchensis).</title>
        <authorList>
            <person name="Ralph S.G."/>
            <person name="Chun H.J."/>
            <person name="Kolosova N."/>
            <person name="Cooper D."/>
            <person name="Oddy C."/>
            <person name="Ritland C.E."/>
            <person name="Kirkpatrick R."/>
            <person name="Moore R."/>
            <person name="Barber S."/>
            <person name="Holt R.A."/>
            <person name="Jones S.J."/>
            <person name="Marra M.A."/>
            <person name="Douglas C.J."/>
            <person name="Ritland K."/>
            <person name="Bohlmann J."/>
        </authorList>
    </citation>
    <scope>NUCLEOTIDE SEQUENCE</scope>
    <source>
        <tissue evidence="2">Bark</tissue>
    </source>
</reference>
<dbReference type="AlphaFoldDB" id="A9NM75"/>
<evidence type="ECO:0000256" key="1">
    <source>
        <dbReference type="SAM" id="Phobius"/>
    </source>
</evidence>
<name>A9NM75_PICSI</name>
<keyword evidence="1" id="KW-0472">Membrane</keyword>
<organism evidence="2">
    <name type="scientific">Picea sitchensis</name>
    <name type="common">Sitka spruce</name>
    <name type="synonym">Pinus sitchensis</name>
    <dbReference type="NCBI Taxonomy" id="3332"/>
    <lineage>
        <taxon>Eukaryota</taxon>
        <taxon>Viridiplantae</taxon>
        <taxon>Streptophyta</taxon>
        <taxon>Embryophyta</taxon>
        <taxon>Tracheophyta</taxon>
        <taxon>Spermatophyta</taxon>
        <taxon>Pinopsida</taxon>
        <taxon>Pinidae</taxon>
        <taxon>Conifers I</taxon>
        <taxon>Pinales</taxon>
        <taxon>Pinaceae</taxon>
        <taxon>Picea</taxon>
    </lineage>
</organism>
<evidence type="ECO:0000313" key="2">
    <source>
        <dbReference type="EMBL" id="ABK21736.1"/>
    </source>
</evidence>
<proteinExistence type="evidence at transcript level"/>
<keyword evidence="1" id="KW-0812">Transmembrane</keyword>
<feature type="transmembrane region" description="Helical" evidence="1">
    <location>
        <begin position="30"/>
        <end position="53"/>
    </location>
</feature>
<accession>A9NM75</accession>